<feature type="domain" description="AMP-binding enzyme C-terminal" evidence="2">
    <location>
        <begin position="421"/>
        <end position="496"/>
    </location>
</feature>
<dbReference type="InterPro" id="IPR000873">
    <property type="entry name" value="AMP-dep_synth/lig_dom"/>
</dbReference>
<gene>
    <name evidence="3" type="ordered locus">Cwoe_5320</name>
</gene>
<dbReference type="InterPro" id="IPR045851">
    <property type="entry name" value="AMP-bd_C_sf"/>
</dbReference>
<evidence type="ECO:0000313" key="3">
    <source>
        <dbReference type="EMBL" id="ADB53726.1"/>
    </source>
</evidence>
<protein>
    <submittedName>
        <fullName evidence="3">AMP-dependent synthetase and ligase</fullName>
    </submittedName>
</protein>
<dbReference type="Gene3D" id="3.40.50.12780">
    <property type="entry name" value="N-terminal domain of ligase-like"/>
    <property type="match status" value="1"/>
</dbReference>
<dbReference type="KEGG" id="cwo:Cwoe_5320"/>
<dbReference type="PROSITE" id="PS00455">
    <property type="entry name" value="AMP_BINDING"/>
    <property type="match status" value="1"/>
</dbReference>
<dbReference type="InterPro" id="IPR025110">
    <property type="entry name" value="AMP-bd_C"/>
</dbReference>
<dbReference type="InterPro" id="IPR042099">
    <property type="entry name" value="ANL_N_sf"/>
</dbReference>
<sequence>MTWRRLLDDDVRAAAAARPHDAAVVATTPLTYAQLDRAADGFAAALRARGLARGDRVAIVMANASETVASLYGCWRAGAAVVPLNPSIKADKLGRVLAHCEASAVVCDEPLAATAEAARAHAPSVRAVVAVPRSGAFETLFAGEGAGGGGAPLSEELALVLYTSGSTGEPKGAMLTHANVRFAVDSIVEYLELTAEDRVLSVLPLSFGYGLSQLLTCVRAGATLVLERGFAFPGRVVELFERERVTGFAAVPTIFQVLTSLSGLAERELPHLRFLTNAGAGLSSEALAAVRRTFAGARLYSMYGQTECIRISYLPPDQLDVRPDSVGVAIPGTEVWIEDEHGREVPHGEVGELMVRGAHVMQGYWQADALTADRLRPGRWPWERVMATGDLFRRDEEGFLYFVSRRDDIIKSRGEKVAPREVEEVLIAASGVAAAIVAGVPDRLLGQAVCAFVIADDGAELDPVALRRHCAMRLEDYMVPQHVVVREDVPTTPNGKVDRRALVREYLAAVTPEDTSHSPRV</sequence>
<dbReference type="AlphaFoldDB" id="D3FFD3"/>
<dbReference type="PANTHER" id="PTHR43767">
    <property type="entry name" value="LONG-CHAIN-FATTY-ACID--COA LIGASE"/>
    <property type="match status" value="1"/>
</dbReference>
<dbReference type="SUPFAM" id="SSF56801">
    <property type="entry name" value="Acetyl-CoA synthetase-like"/>
    <property type="match status" value="1"/>
</dbReference>
<name>D3FFD3_CONWI</name>
<keyword evidence="4" id="KW-1185">Reference proteome</keyword>
<dbReference type="Pfam" id="PF13193">
    <property type="entry name" value="AMP-binding_C"/>
    <property type="match status" value="1"/>
</dbReference>
<dbReference type="Proteomes" id="UP000008229">
    <property type="component" value="Chromosome"/>
</dbReference>
<proteinExistence type="predicted"/>
<keyword evidence="3" id="KW-0436">Ligase</keyword>
<dbReference type="HOGENOM" id="CLU_000022_59_0_11"/>
<dbReference type="RefSeq" id="WP_012936777.1">
    <property type="nucleotide sequence ID" value="NC_013739.1"/>
</dbReference>
<dbReference type="PANTHER" id="PTHR43767:SF10">
    <property type="entry name" value="SURFACTIN SYNTHASE SUBUNIT 1"/>
    <property type="match status" value="1"/>
</dbReference>
<dbReference type="GO" id="GO:0016877">
    <property type="term" value="F:ligase activity, forming carbon-sulfur bonds"/>
    <property type="evidence" value="ECO:0007669"/>
    <property type="project" value="UniProtKB-ARBA"/>
</dbReference>
<dbReference type="EMBL" id="CP001854">
    <property type="protein sequence ID" value="ADB53726.1"/>
    <property type="molecule type" value="Genomic_DNA"/>
</dbReference>
<accession>D3FFD3</accession>
<dbReference type="Pfam" id="PF00501">
    <property type="entry name" value="AMP-binding"/>
    <property type="match status" value="1"/>
</dbReference>
<dbReference type="STRING" id="469383.Cwoe_5320"/>
<feature type="domain" description="AMP-dependent synthetase/ligase" evidence="1">
    <location>
        <begin position="12"/>
        <end position="365"/>
    </location>
</feature>
<evidence type="ECO:0000259" key="2">
    <source>
        <dbReference type="Pfam" id="PF13193"/>
    </source>
</evidence>
<evidence type="ECO:0000313" key="4">
    <source>
        <dbReference type="Proteomes" id="UP000008229"/>
    </source>
</evidence>
<reference evidence="4" key="2">
    <citation type="submission" date="2010-01" db="EMBL/GenBank/DDBJ databases">
        <title>The complete genome of Conexibacter woesei DSM 14684.</title>
        <authorList>
            <consortium name="US DOE Joint Genome Institute (JGI-PGF)"/>
            <person name="Lucas S."/>
            <person name="Copeland A."/>
            <person name="Lapidus A."/>
            <person name="Glavina del Rio T."/>
            <person name="Dalin E."/>
            <person name="Tice H."/>
            <person name="Bruce D."/>
            <person name="Goodwin L."/>
            <person name="Pitluck S."/>
            <person name="Kyrpides N."/>
            <person name="Mavromatis K."/>
            <person name="Ivanova N."/>
            <person name="Mikhailova N."/>
            <person name="Chertkov O."/>
            <person name="Brettin T."/>
            <person name="Detter J.C."/>
            <person name="Han C."/>
            <person name="Larimer F."/>
            <person name="Land M."/>
            <person name="Hauser L."/>
            <person name="Markowitz V."/>
            <person name="Cheng J.-F."/>
            <person name="Hugenholtz P."/>
            <person name="Woyke T."/>
            <person name="Wu D."/>
            <person name="Pukall R."/>
            <person name="Steenblock K."/>
            <person name="Schneider S."/>
            <person name="Klenk H.-P."/>
            <person name="Eisen J.A."/>
        </authorList>
    </citation>
    <scope>NUCLEOTIDE SEQUENCE [LARGE SCALE GENOMIC DNA]</scope>
    <source>
        <strain evidence="4">DSM 14684 / CIP 108061 / JCM 11494 / NBRC 100937 / ID131577</strain>
    </source>
</reference>
<dbReference type="Gene3D" id="3.30.300.30">
    <property type="match status" value="1"/>
</dbReference>
<reference evidence="3 4" key="1">
    <citation type="journal article" date="2010" name="Stand. Genomic Sci.">
        <title>Complete genome sequence of Conexibacter woesei type strain (ID131577).</title>
        <authorList>
            <person name="Pukall R."/>
            <person name="Lapidus A."/>
            <person name="Glavina Del Rio T."/>
            <person name="Copeland A."/>
            <person name="Tice H."/>
            <person name="Cheng J.-F."/>
            <person name="Lucas S."/>
            <person name="Chen F."/>
            <person name="Nolan M."/>
            <person name="Bruce D."/>
            <person name="Goodwin L."/>
            <person name="Pitluck S."/>
            <person name="Mavromatis K."/>
            <person name="Ivanova N."/>
            <person name="Ovchinnikova G."/>
            <person name="Pati A."/>
            <person name="Chen A."/>
            <person name="Palaniappan K."/>
            <person name="Land M."/>
            <person name="Hauser L."/>
            <person name="Chang Y.-J."/>
            <person name="Jeffries C.D."/>
            <person name="Chain P."/>
            <person name="Meincke L."/>
            <person name="Sims D."/>
            <person name="Brettin T."/>
            <person name="Detter J.C."/>
            <person name="Rohde M."/>
            <person name="Goeker M."/>
            <person name="Bristow J."/>
            <person name="Eisen J.A."/>
            <person name="Markowitz V."/>
            <person name="Kyrpides N.C."/>
            <person name="Klenk H.-P."/>
            <person name="Hugenholtz P."/>
        </authorList>
    </citation>
    <scope>NUCLEOTIDE SEQUENCE [LARGE SCALE GENOMIC DNA]</scope>
    <source>
        <strain evidence="4">DSM 14684 / CIP 108061 / JCM 11494 / NBRC 100937 / ID131577</strain>
    </source>
</reference>
<evidence type="ECO:0000259" key="1">
    <source>
        <dbReference type="Pfam" id="PF00501"/>
    </source>
</evidence>
<dbReference type="eggNOG" id="COG0318">
    <property type="taxonomic scope" value="Bacteria"/>
</dbReference>
<dbReference type="OrthoDB" id="9803968at2"/>
<dbReference type="InterPro" id="IPR050237">
    <property type="entry name" value="ATP-dep_AMP-bd_enzyme"/>
</dbReference>
<dbReference type="InterPro" id="IPR020845">
    <property type="entry name" value="AMP-binding_CS"/>
</dbReference>
<organism evidence="3 4">
    <name type="scientific">Conexibacter woesei (strain DSM 14684 / CCUG 47730 / CIP 108061 / JCM 11494 / NBRC 100937 / ID131577)</name>
    <dbReference type="NCBI Taxonomy" id="469383"/>
    <lineage>
        <taxon>Bacteria</taxon>
        <taxon>Bacillati</taxon>
        <taxon>Actinomycetota</taxon>
        <taxon>Thermoleophilia</taxon>
        <taxon>Solirubrobacterales</taxon>
        <taxon>Conexibacteraceae</taxon>
        <taxon>Conexibacter</taxon>
    </lineage>
</organism>